<accession>A0ABP6Z5I9</accession>
<evidence type="ECO:0000313" key="3">
    <source>
        <dbReference type="Proteomes" id="UP001500707"/>
    </source>
</evidence>
<dbReference type="EMBL" id="BAABCE010000055">
    <property type="protein sequence ID" value="GAA3598157.1"/>
    <property type="molecule type" value="Genomic_DNA"/>
</dbReference>
<keyword evidence="3" id="KW-1185">Reference proteome</keyword>
<feature type="compositionally biased region" description="Basic and acidic residues" evidence="1">
    <location>
        <begin position="7"/>
        <end position="24"/>
    </location>
</feature>
<name>A0ABP6Z5I9_9ACTN</name>
<sequence length="85" mass="9601">MAADQPTIRREKVSTTNDRDDAGEGFHVREVGYPAAVRSYAWMAGRQAREVRRQADRALAHEITVIHLALRKSYGVPRVTAALRR</sequence>
<proteinExistence type="predicted"/>
<feature type="region of interest" description="Disordered" evidence="1">
    <location>
        <begin position="1"/>
        <end position="24"/>
    </location>
</feature>
<evidence type="ECO:0000256" key="1">
    <source>
        <dbReference type="SAM" id="MobiDB-lite"/>
    </source>
</evidence>
<protein>
    <recommendedName>
        <fullName evidence="4">Transposase</fullName>
    </recommendedName>
</protein>
<comment type="caution">
    <text evidence="2">The sequence shown here is derived from an EMBL/GenBank/DDBJ whole genome shotgun (WGS) entry which is preliminary data.</text>
</comment>
<evidence type="ECO:0000313" key="2">
    <source>
        <dbReference type="EMBL" id="GAA3598157.1"/>
    </source>
</evidence>
<gene>
    <name evidence="2" type="ORF">GCM10022295_93060</name>
</gene>
<organism evidence="2 3">
    <name type="scientific">Streptomyces osmaniensis</name>
    <dbReference type="NCBI Taxonomy" id="593134"/>
    <lineage>
        <taxon>Bacteria</taxon>
        <taxon>Bacillati</taxon>
        <taxon>Actinomycetota</taxon>
        <taxon>Actinomycetes</taxon>
        <taxon>Kitasatosporales</taxon>
        <taxon>Streptomycetaceae</taxon>
        <taxon>Streptomyces</taxon>
    </lineage>
</organism>
<dbReference type="Proteomes" id="UP001500707">
    <property type="component" value="Unassembled WGS sequence"/>
</dbReference>
<reference evidence="3" key="1">
    <citation type="journal article" date="2019" name="Int. J. Syst. Evol. Microbiol.">
        <title>The Global Catalogue of Microorganisms (GCM) 10K type strain sequencing project: providing services to taxonomists for standard genome sequencing and annotation.</title>
        <authorList>
            <consortium name="The Broad Institute Genomics Platform"/>
            <consortium name="The Broad Institute Genome Sequencing Center for Infectious Disease"/>
            <person name="Wu L."/>
            <person name="Ma J."/>
        </authorList>
    </citation>
    <scope>NUCLEOTIDE SEQUENCE [LARGE SCALE GENOMIC DNA]</scope>
    <source>
        <strain evidence="3">JCM 17656</strain>
    </source>
</reference>
<evidence type="ECO:0008006" key="4">
    <source>
        <dbReference type="Google" id="ProtNLM"/>
    </source>
</evidence>